<dbReference type="EMBL" id="PJCH01000007">
    <property type="protein sequence ID" value="PQA87532.1"/>
    <property type="molecule type" value="Genomic_DNA"/>
</dbReference>
<sequence>MPKRARSSPESAMPMPSPDRTTRKRAGASEFVLGVDGCRAGWIVARLNLSGMSANGFIAMSFAEILNGAGAQAAMIMVDMPIGLADSGRRACEGLARRRLKPGRTSSVFTPPRRPMLNFDAYEEANAWGKRQEAKGGLSKQAWMIAPKIREVDAAITPADQARLGEAHPEVAFARLNDGRPCAHAKRRQEGEEERLALLTRAGFSDAEDIYQALRKEHGAKAVKRDDVYDACALALTAKARLEGKAVHLSDGARDARGLVMEIWG</sequence>
<keyword evidence="3" id="KW-1185">Reference proteome</keyword>
<evidence type="ECO:0000313" key="2">
    <source>
        <dbReference type="EMBL" id="PQA87532.1"/>
    </source>
</evidence>
<evidence type="ECO:0000256" key="1">
    <source>
        <dbReference type="SAM" id="MobiDB-lite"/>
    </source>
</evidence>
<dbReference type="OrthoDB" id="9811476at2"/>
<feature type="region of interest" description="Disordered" evidence="1">
    <location>
        <begin position="1"/>
        <end position="25"/>
    </location>
</feature>
<protein>
    <submittedName>
        <fullName evidence="2">DUF429 domain-containing protein</fullName>
    </submittedName>
</protein>
<accession>A0A2S7K4W2</accession>
<gene>
    <name evidence="2" type="ORF">CW354_12080</name>
</gene>
<dbReference type="Proteomes" id="UP000239504">
    <property type="component" value="Unassembled WGS sequence"/>
</dbReference>
<evidence type="ECO:0000313" key="3">
    <source>
        <dbReference type="Proteomes" id="UP000239504"/>
    </source>
</evidence>
<name>A0A2S7K4W2_9PROT</name>
<comment type="caution">
    <text evidence="2">The sequence shown here is derived from an EMBL/GenBank/DDBJ whole genome shotgun (WGS) entry which is preliminary data.</text>
</comment>
<proteinExistence type="predicted"/>
<reference evidence="2 3" key="1">
    <citation type="submission" date="2017-12" db="EMBL/GenBank/DDBJ databases">
        <authorList>
            <person name="Hurst M.R.H."/>
        </authorList>
    </citation>
    <scope>NUCLEOTIDE SEQUENCE [LARGE SCALE GENOMIC DNA]</scope>
    <source>
        <strain evidence="2 3">SY-3-19</strain>
    </source>
</reference>
<dbReference type="AlphaFoldDB" id="A0A2S7K4W2"/>
<dbReference type="Pfam" id="PF04250">
    <property type="entry name" value="DUF429"/>
    <property type="match status" value="1"/>
</dbReference>
<organism evidence="2 3">
    <name type="scientific">Hyphococcus luteus</name>
    <dbReference type="NCBI Taxonomy" id="2058213"/>
    <lineage>
        <taxon>Bacteria</taxon>
        <taxon>Pseudomonadati</taxon>
        <taxon>Pseudomonadota</taxon>
        <taxon>Alphaproteobacteria</taxon>
        <taxon>Parvularculales</taxon>
        <taxon>Parvularculaceae</taxon>
        <taxon>Hyphococcus</taxon>
    </lineage>
</organism>
<dbReference type="InterPro" id="IPR007362">
    <property type="entry name" value="DUF429"/>
</dbReference>